<feature type="binding site" evidence="1">
    <location>
        <position position="195"/>
    </location>
    <ligand>
        <name>substrate</name>
    </ligand>
</feature>
<dbReference type="InterPro" id="IPR029043">
    <property type="entry name" value="GcvT/YgfZ_C"/>
</dbReference>
<protein>
    <submittedName>
        <fullName evidence="5">Aminomethyltransferase family protein</fullName>
    </submittedName>
</protein>
<accession>A0A8B6X2N9</accession>
<feature type="domain" description="GCVT N-terminal" evidence="2">
    <location>
        <begin position="9"/>
        <end position="263"/>
    </location>
</feature>
<feature type="domain" description="Aminomethyltransferase C-terminal" evidence="3">
    <location>
        <begin position="288"/>
        <end position="360"/>
    </location>
</feature>
<dbReference type="Gene3D" id="3.30.1360.120">
    <property type="entry name" value="Probable tRNA modification gtpase trme, domain 1"/>
    <property type="match status" value="1"/>
</dbReference>
<dbReference type="Pfam" id="PF01571">
    <property type="entry name" value="GCV_T"/>
    <property type="match status" value="1"/>
</dbReference>
<evidence type="ECO:0000259" key="3">
    <source>
        <dbReference type="Pfam" id="PF08669"/>
    </source>
</evidence>
<dbReference type="SUPFAM" id="SSF103025">
    <property type="entry name" value="Folate-binding domain"/>
    <property type="match status" value="1"/>
</dbReference>
<dbReference type="InterPro" id="IPR013977">
    <property type="entry name" value="GcvT_C"/>
</dbReference>
<proteinExistence type="predicted"/>
<dbReference type="PANTHER" id="PTHR43757">
    <property type="entry name" value="AMINOMETHYLTRANSFERASE"/>
    <property type="match status" value="1"/>
</dbReference>
<dbReference type="RefSeq" id="WP_028310923.1">
    <property type="nucleotide sequence ID" value="NZ_AXWS01000008.1"/>
</dbReference>
<keyword evidence="4" id="KW-1185">Reference proteome</keyword>
<organism evidence="4 5">
    <name type="scientific">Derxia gummosa DSM 723</name>
    <dbReference type="NCBI Taxonomy" id="1121388"/>
    <lineage>
        <taxon>Bacteria</taxon>
        <taxon>Pseudomonadati</taxon>
        <taxon>Pseudomonadota</taxon>
        <taxon>Betaproteobacteria</taxon>
        <taxon>Burkholderiales</taxon>
        <taxon>Alcaligenaceae</taxon>
        <taxon>Derxia</taxon>
    </lineage>
</organism>
<sequence length="372" mass="40466">MLRNSVLNERHRQLGSKLDGDTWNNMPLPWSYSTDAADEVVATRSRAALYDVSALNIVKVSGPDAEAVLDKLVTIDITKLKPGTARLAAEVNDAGALVDDIMVIRDAADRFRLSHGSGATPKTLAMLAEGRNVSVEADLDVHILSLQGPLSLDVLAPHTPFALATLPYFNHTETTLFGRNIILGRGGYSGERGYEVYCSAADAVFLWDAILDAGKPFGVIPASWNTLELTRVEGALLFFPFEMPEGDTTPWEVNMDWAVDVNKPGDYIGKAAVLALKGRERIKQAGMIVEHSAAMPGGAKIYDGDKEVGVVTSASYSRYLMQSLALVHLKPSHTNLGTRLTIKVDGASYKAMVVRTPFYDPMRLRTHPEKQG</sequence>
<name>A0A8B6X2N9_9BURK</name>
<reference evidence="5" key="1">
    <citation type="submission" date="2025-08" db="UniProtKB">
        <authorList>
            <consortium name="RefSeq"/>
        </authorList>
    </citation>
    <scope>IDENTIFICATION</scope>
</reference>
<dbReference type="SUPFAM" id="SSF101790">
    <property type="entry name" value="Aminomethyltransferase beta-barrel domain"/>
    <property type="match status" value="1"/>
</dbReference>
<evidence type="ECO:0000259" key="2">
    <source>
        <dbReference type="Pfam" id="PF01571"/>
    </source>
</evidence>
<dbReference type="Pfam" id="PF08669">
    <property type="entry name" value="GCV_T_C"/>
    <property type="match status" value="1"/>
</dbReference>
<dbReference type="PANTHER" id="PTHR43757:SF2">
    <property type="entry name" value="AMINOMETHYLTRANSFERASE, MITOCHONDRIAL"/>
    <property type="match status" value="1"/>
</dbReference>
<dbReference type="InterPro" id="IPR027266">
    <property type="entry name" value="TrmE/GcvT-like"/>
</dbReference>
<evidence type="ECO:0000256" key="1">
    <source>
        <dbReference type="PIRSR" id="PIRSR006487-1"/>
    </source>
</evidence>
<evidence type="ECO:0000313" key="4">
    <source>
        <dbReference type="Proteomes" id="UP000675920"/>
    </source>
</evidence>
<dbReference type="InterPro" id="IPR028896">
    <property type="entry name" value="GcvT/YgfZ/DmdA"/>
</dbReference>
<dbReference type="Proteomes" id="UP000675920">
    <property type="component" value="Unplaced"/>
</dbReference>
<dbReference type="PIRSF" id="PIRSF006487">
    <property type="entry name" value="GcvT"/>
    <property type="match status" value="1"/>
</dbReference>
<dbReference type="InterPro" id="IPR006222">
    <property type="entry name" value="GCVT_N"/>
</dbReference>
<dbReference type="AlphaFoldDB" id="A0A8B6X2N9"/>
<dbReference type="OrthoDB" id="9774591at2"/>
<evidence type="ECO:0000313" key="5">
    <source>
        <dbReference type="RefSeq" id="WP_028310923.1"/>
    </source>
</evidence>